<evidence type="ECO:0000256" key="1">
    <source>
        <dbReference type="SAM" id="MobiDB-lite"/>
    </source>
</evidence>
<reference evidence="2" key="2">
    <citation type="submission" date="2023-03" db="EMBL/GenBank/DDBJ databases">
        <authorList>
            <person name="Inwood S.N."/>
            <person name="Skelly J.G."/>
            <person name="Guhlin J."/>
            <person name="Harrop T.W.R."/>
            <person name="Goldson S.G."/>
            <person name="Dearden P.K."/>
        </authorList>
    </citation>
    <scope>NUCLEOTIDE SEQUENCE</scope>
    <source>
        <strain evidence="2">Irish</strain>
        <tissue evidence="2">Whole body</tissue>
    </source>
</reference>
<dbReference type="EMBL" id="JAQQBS010001422">
    <property type="protein sequence ID" value="KAK0166036.1"/>
    <property type="molecule type" value="Genomic_DNA"/>
</dbReference>
<protein>
    <submittedName>
        <fullName evidence="2">Uncharacterized protein</fullName>
    </submittedName>
</protein>
<sequence>MIPSKPEKSSRRSSILKLPKPRQPFQTVESNGLSTEESPMKLKRRVSFAEKKHVKEFCDSMEQGTVWDSTYEESELSFPKTNLPLNTDNNSHIQVLSQRSGALNYQSLPQEFEGNGLNLFHSNNLNNHQSKKILQRQNAVDLDYLPIEAICSRLEPGDISRVIVPANSELLANKENFPAEIFTIPRIESSLIDDEELPVSQKIVQNINSQSFSVYCDDNMEDEDCSVLNNTNHQNISMDCTLPATESILSTQNDSTIGEKEIINPDKETEKTQIFHDNLMEMTQVVTSNLCSRSKEIQNRRSILHNKSMEITEAVPPYYLAVQQSNIRPNDSMEITQAIAPSSTIFMNQQQIVNDKTQLFNNKSMEMTEAVPSTRPEQYHENKTQIFHNKSMELTLAVSSKPPSQFPEDKTQLFNNKSMEITESVSSKRQLQFEDETQVFNDKSMEMTEAVPGLGQLFGNKTQIFHNKSMEMTEAMSSIRSKQYPEDKTQVFHDNSMEMTETVTSSKRLGRFFEDRTQLFNNKSMEMTESVSSKYPTKFFEDRTQVFNNKSMEITEALPSIRAGQFPENSTQVFHNKSMEMTEAIRSIIPEQFSRINSQILNNNPREIIDERTTTLFPSISKHPEQFSEDQTQFFCNKSMEMTEVVCKQKFPLATTQQNDCEQLESITNTSNHTEYSHNYCMEHTENIPSLKRQYQQISNENEKFDGVLSSPSAKNLCNNSIVQKRQISEKNIEALHRLLHKNLDESEEKSILESQNPVNNYNESMEMTAAVPAHFTTSRYLNQQNLSLQNISMEMTQAIPSLINNKNQTIINQERELTAPIENVSPIQVALSNTASDDNFDDSMEKLRFRANLISNYHNDEVTYNFTAPIRSRLSNENISNDLENIEAPSFVYADISEEIPAFEIQQQSDEETVPIPNVSITEDFNQLENRRLTHVINHKESMTKDKAHEKINESINDVMNTNFGALPIEFDNNIQNVKNIINQNTTVNVETDLVDQNKILTEEYNRNTGRRRTYVVNSDEKSAILQQRKIIRSSTYVINPGRINDNDELSVEDDELQNSNVLQENLSPSQSIDKPTLTLKTLEKSIVSPVKKINFEFISVADNDLIFAQIQKQRRIDIVKKRAKMEIENQLKDKSNGESMELITKNYIINRFDVLTNQLNEIANKRDCIWKVYSITPKIISIEYCMTALVMEIVFSVPEHPNELEIIERVRMIPRISDEENAILRITDRLIVQRIDVENLRKNYKTYDDILQLIECVTNEVNKIYDFYHELKRLSCLNSMEIFLDKISFNVWTKQMNIILKISMNIKSFAEIQPEDIDVQCLLGNVRINDVKDLIKNTKRNYNFLTLYINDIKDYIELMEISTASRK</sequence>
<feature type="compositionally biased region" description="Polar residues" evidence="1">
    <location>
        <begin position="24"/>
        <end position="37"/>
    </location>
</feature>
<feature type="region of interest" description="Disordered" evidence="1">
    <location>
        <begin position="1"/>
        <end position="38"/>
    </location>
</feature>
<evidence type="ECO:0000313" key="2">
    <source>
        <dbReference type="EMBL" id="KAK0166036.1"/>
    </source>
</evidence>
<organism evidence="2 3">
    <name type="scientific">Microctonus aethiopoides</name>
    <dbReference type="NCBI Taxonomy" id="144406"/>
    <lineage>
        <taxon>Eukaryota</taxon>
        <taxon>Metazoa</taxon>
        <taxon>Ecdysozoa</taxon>
        <taxon>Arthropoda</taxon>
        <taxon>Hexapoda</taxon>
        <taxon>Insecta</taxon>
        <taxon>Pterygota</taxon>
        <taxon>Neoptera</taxon>
        <taxon>Endopterygota</taxon>
        <taxon>Hymenoptera</taxon>
        <taxon>Apocrita</taxon>
        <taxon>Ichneumonoidea</taxon>
        <taxon>Braconidae</taxon>
        <taxon>Euphorinae</taxon>
        <taxon>Microctonus</taxon>
    </lineage>
</organism>
<comment type="caution">
    <text evidence="2">The sequence shown here is derived from an EMBL/GenBank/DDBJ whole genome shotgun (WGS) entry which is preliminary data.</text>
</comment>
<keyword evidence="3" id="KW-1185">Reference proteome</keyword>
<dbReference type="Pfam" id="PF15402">
    <property type="entry name" value="MELT_2"/>
    <property type="match status" value="4"/>
</dbReference>
<dbReference type="Proteomes" id="UP001168990">
    <property type="component" value="Unassembled WGS sequence"/>
</dbReference>
<dbReference type="CDD" id="cd21853">
    <property type="entry name" value="KNL1_NTD"/>
    <property type="match status" value="1"/>
</dbReference>
<reference evidence="2" key="1">
    <citation type="journal article" date="2023" name="bioRxiv">
        <title>Scaffold-level genome assemblies of two parasitoid biocontrol wasps reveal the parthenogenesis mechanism and an associated novel virus.</title>
        <authorList>
            <person name="Inwood S."/>
            <person name="Skelly J."/>
            <person name="Guhlin J."/>
            <person name="Harrop T."/>
            <person name="Goldson S."/>
            <person name="Dearden P."/>
        </authorList>
    </citation>
    <scope>NUCLEOTIDE SEQUENCE</scope>
    <source>
        <strain evidence="2">Irish</strain>
        <tissue evidence="2">Whole body</tissue>
    </source>
</reference>
<feature type="compositionally biased region" description="Basic and acidic residues" evidence="1">
    <location>
        <begin position="1"/>
        <end position="10"/>
    </location>
</feature>
<proteinExistence type="predicted"/>
<gene>
    <name evidence="2" type="ORF">PV328_004493</name>
</gene>
<name>A0AA39FAW7_9HYME</name>
<evidence type="ECO:0000313" key="3">
    <source>
        <dbReference type="Proteomes" id="UP001168990"/>
    </source>
</evidence>
<accession>A0AA39FAW7</accession>